<dbReference type="AlphaFoldDB" id="A0A4U1BQP0"/>
<name>A0A4U1BQP0_9GAMM</name>
<evidence type="ECO:0000256" key="2">
    <source>
        <dbReference type="ARBA" id="ARBA00022475"/>
    </source>
</evidence>
<dbReference type="GO" id="GO:0009055">
    <property type="term" value="F:electron transfer activity"/>
    <property type="evidence" value="ECO:0007669"/>
    <property type="project" value="InterPro"/>
</dbReference>
<dbReference type="GO" id="GO:0005886">
    <property type="term" value="C:plasma membrane"/>
    <property type="evidence" value="ECO:0007669"/>
    <property type="project" value="UniProtKB-SubCell"/>
</dbReference>
<comment type="caution">
    <text evidence="8">The sequence shown here is derived from an EMBL/GenBank/DDBJ whole genome shotgun (WGS) entry which is preliminary data.</text>
</comment>
<comment type="subcellular location">
    <subcellularLocation>
        <location evidence="1">Cell membrane</location>
        <topology evidence="1">Multi-pass membrane protein</topology>
    </subcellularLocation>
</comment>
<dbReference type="SUPFAM" id="SSF81342">
    <property type="entry name" value="Transmembrane di-heme cytochromes"/>
    <property type="match status" value="1"/>
</dbReference>
<evidence type="ECO:0000256" key="3">
    <source>
        <dbReference type="ARBA" id="ARBA00022692"/>
    </source>
</evidence>
<sequence length="166" mass="18624">MSTLFERLHLLVAALTIWLVATGDKLTLANRISSRAGFWEYQHLILGTLTAVLCLMFVYRCCQQGQWRLYASPWLQGLKPVWRDLVGLSKRQLPAAGTPGLLTFIESLGLVLMLMVSVTGLLWWLTMGSSMAMELRAVHIHCASLLVYFLILHAVASVSHLLEIMK</sequence>
<dbReference type="OrthoDB" id="6265126at2"/>
<reference evidence="8 9" key="1">
    <citation type="submission" date="2019-04" db="EMBL/GenBank/DDBJ databases">
        <authorList>
            <person name="Hwang J.C."/>
        </authorList>
    </citation>
    <scope>NUCLEOTIDE SEQUENCE [LARGE SCALE GENOMIC DNA]</scope>
    <source>
        <strain evidence="8 9">IMCC35002</strain>
    </source>
</reference>
<evidence type="ECO:0000256" key="4">
    <source>
        <dbReference type="ARBA" id="ARBA00022989"/>
    </source>
</evidence>
<keyword evidence="2" id="KW-1003">Cell membrane</keyword>
<dbReference type="Gene3D" id="1.20.950.20">
    <property type="entry name" value="Transmembrane di-heme cytochromes, Chain C"/>
    <property type="match status" value="1"/>
</dbReference>
<accession>A0A4U1BQP0</accession>
<gene>
    <name evidence="8" type="ORF">FCL42_03630</name>
</gene>
<feature type="transmembrane region" description="Helical" evidence="6">
    <location>
        <begin position="100"/>
        <end position="126"/>
    </location>
</feature>
<evidence type="ECO:0000256" key="1">
    <source>
        <dbReference type="ARBA" id="ARBA00004651"/>
    </source>
</evidence>
<keyword evidence="5 6" id="KW-0472">Membrane</keyword>
<keyword evidence="9" id="KW-1185">Reference proteome</keyword>
<feature type="transmembrane region" description="Helical" evidence="6">
    <location>
        <begin position="138"/>
        <end position="162"/>
    </location>
</feature>
<feature type="transmembrane region" description="Helical" evidence="6">
    <location>
        <begin position="39"/>
        <end position="59"/>
    </location>
</feature>
<keyword evidence="3 6" id="KW-0812">Transmembrane</keyword>
<evidence type="ECO:0000313" key="9">
    <source>
        <dbReference type="Proteomes" id="UP000305675"/>
    </source>
</evidence>
<evidence type="ECO:0000256" key="6">
    <source>
        <dbReference type="SAM" id="Phobius"/>
    </source>
</evidence>
<protein>
    <submittedName>
        <fullName evidence="8">Cytochrome b/b6 domain-containing protein</fullName>
    </submittedName>
</protein>
<evidence type="ECO:0000256" key="5">
    <source>
        <dbReference type="ARBA" id="ARBA00023136"/>
    </source>
</evidence>
<dbReference type="InterPro" id="IPR016174">
    <property type="entry name" value="Di-haem_cyt_TM"/>
</dbReference>
<dbReference type="RefSeq" id="WP_136862027.1">
    <property type="nucleotide sequence ID" value="NZ_SWCJ01000002.1"/>
</dbReference>
<feature type="domain" description="Cytochrome b561 bacterial/Ni-hydrogenase" evidence="7">
    <location>
        <begin position="4"/>
        <end position="160"/>
    </location>
</feature>
<evidence type="ECO:0000313" key="8">
    <source>
        <dbReference type="EMBL" id="TKB57381.1"/>
    </source>
</evidence>
<organism evidence="8 9">
    <name type="scientific">Ferrimonas aestuarii</name>
    <dbReference type="NCBI Taxonomy" id="2569539"/>
    <lineage>
        <taxon>Bacteria</taxon>
        <taxon>Pseudomonadati</taxon>
        <taxon>Pseudomonadota</taxon>
        <taxon>Gammaproteobacteria</taxon>
        <taxon>Alteromonadales</taxon>
        <taxon>Ferrimonadaceae</taxon>
        <taxon>Ferrimonas</taxon>
    </lineage>
</organism>
<dbReference type="InterPro" id="IPR011577">
    <property type="entry name" value="Cyt_b561_bac/Ni-Hgenase"/>
</dbReference>
<dbReference type="Pfam" id="PF01292">
    <property type="entry name" value="Ni_hydr_CYTB"/>
    <property type="match status" value="1"/>
</dbReference>
<dbReference type="EMBL" id="SWCJ01000002">
    <property type="protein sequence ID" value="TKB57381.1"/>
    <property type="molecule type" value="Genomic_DNA"/>
</dbReference>
<keyword evidence="4 6" id="KW-1133">Transmembrane helix</keyword>
<dbReference type="GO" id="GO:0022904">
    <property type="term" value="P:respiratory electron transport chain"/>
    <property type="evidence" value="ECO:0007669"/>
    <property type="project" value="InterPro"/>
</dbReference>
<dbReference type="Proteomes" id="UP000305675">
    <property type="component" value="Unassembled WGS sequence"/>
</dbReference>
<proteinExistence type="predicted"/>
<evidence type="ECO:0000259" key="7">
    <source>
        <dbReference type="Pfam" id="PF01292"/>
    </source>
</evidence>